<dbReference type="PANTHER" id="PTHR46401:SF2">
    <property type="entry name" value="GLYCOSYLTRANSFERASE WBBK-RELATED"/>
    <property type="match status" value="1"/>
</dbReference>
<dbReference type="Proteomes" id="UP000315750">
    <property type="component" value="Chromosome"/>
</dbReference>
<protein>
    <submittedName>
        <fullName evidence="4">D-inositol 3-phosphate glycosyltransferase</fullName>
        <ecNumber evidence="4">2.4.1.250</ecNumber>
    </submittedName>
</protein>
<reference evidence="4 5" key="1">
    <citation type="submission" date="2019-02" db="EMBL/GenBank/DDBJ databases">
        <title>Deep-cultivation of Planctomycetes and their phenomic and genomic characterization uncovers novel biology.</title>
        <authorList>
            <person name="Wiegand S."/>
            <person name="Jogler M."/>
            <person name="Boedeker C."/>
            <person name="Pinto D."/>
            <person name="Vollmers J."/>
            <person name="Rivas-Marin E."/>
            <person name="Kohn T."/>
            <person name="Peeters S.H."/>
            <person name="Heuer A."/>
            <person name="Rast P."/>
            <person name="Oberbeckmann S."/>
            <person name="Bunk B."/>
            <person name="Jeske O."/>
            <person name="Meyerdierks A."/>
            <person name="Storesund J.E."/>
            <person name="Kallscheuer N."/>
            <person name="Luecker S."/>
            <person name="Lage O.M."/>
            <person name="Pohl T."/>
            <person name="Merkel B.J."/>
            <person name="Hornburger P."/>
            <person name="Mueller R.-W."/>
            <person name="Bruemmer F."/>
            <person name="Labrenz M."/>
            <person name="Spormann A.M."/>
            <person name="Op den Camp H."/>
            <person name="Overmann J."/>
            <person name="Amann R."/>
            <person name="Jetten M.S.M."/>
            <person name="Mascher T."/>
            <person name="Medema M.H."/>
            <person name="Devos D.P."/>
            <person name="Kaster A.-K."/>
            <person name="Ovreas L."/>
            <person name="Rohde M."/>
            <person name="Galperin M.Y."/>
            <person name="Jogler C."/>
        </authorList>
    </citation>
    <scope>NUCLEOTIDE SEQUENCE [LARGE SCALE GENOMIC DNA]</scope>
    <source>
        <strain evidence="4 5">Pan181</strain>
    </source>
</reference>
<dbReference type="EC" id="2.4.1.250" evidence="4"/>
<sequence>MATRRVLNVADCKPEWRWIEDRLAPLMQEYEWQHVYASPLNRLERSIKRLPIARLRGTLTAAFLSRKSDCLTISHGPSYTYACEFFRRLLRSQSKHLAFAFNFTRLPQGKRLQKARSAFKRVDKLVVFSNYERRLYAEHFQLDPAQLEFVHWGVGAPRLTGSPPSYLPSGPYICAVGSQGRDYSVLCEAAKLNPELKMVIVAHSENVSGLEFPENVILRTHIPLAEVMHIVAQSTIMAIPLLSEQTCCGHVTAVTGMYFGKPILATSSVGIVDYVHDGTTGKLVSSNDPELWAHELQCYLNDPELCATQGQAAKEFAYQNCTEEALARRIADIVTRLDSPGEKHAPHFSLQQSKRTVAKSAS</sequence>
<dbReference type="Pfam" id="PF00534">
    <property type="entry name" value="Glycos_transf_1"/>
    <property type="match status" value="1"/>
</dbReference>
<organism evidence="4 5">
    <name type="scientific">Aeoliella mucimassa</name>
    <dbReference type="NCBI Taxonomy" id="2527972"/>
    <lineage>
        <taxon>Bacteria</taxon>
        <taxon>Pseudomonadati</taxon>
        <taxon>Planctomycetota</taxon>
        <taxon>Planctomycetia</taxon>
        <taxon>Pirellulales</taxon>
        <taxon>Lacipirellulaceae</taxon>
        <taxon>Aeoliella</taxon>
    </lineage>
</organism>
<name>A0A518AQ99_9BACT</name>
<keyword evidence="5" id="KW-1185">Reference proteome</keyword>
<dbReference type="InterPro" id="IPR001296">
    <property type="entry name" value="Glyco_trans_1"/>
</dbReference>
<evidence type="ECO:0000256" key="2">
    <source>
        <dbReference type="SAM" id="MobiDB-lite"/>
    </source>
</evidence>
<dbReference type="SUPFAM" id="SSF53756">
    <property type="entry name" value="UDP-Glycosyltransferase/glycogen phosphorylase"/>
    <property type="match status" value="1"/>
</dbReference>
<dbReference type="OrthoDB" id="9815351at2"/>
<gene>
    <name evidence="4" type="primary">mshA_4</name>
    <name evidence="4" type="ORF">Pan181_31060</name>
</gene>
<evidence type="ECO:0000313" key="4">
    <source>
        <dbReference type="EMBL" id="QDU56894.1"/>
    </source>
</evidence>
<feature type="region of interest" description="Disordered" evidence="2">
    <location>
        <begin position="342"/>
        <end position="362"/>
    </location>
</feature>
<feature type="compositionally biased region" description="Polar residues" evidence="2">
    <location>
        <begin position="349"/>
        <end position="362"/>
    </location>
</feature>
<proteinExistence type="predicted"/>
<accession>A0A518AQ99</accession>
<dbReference type="AlphaFoldDB" id="A0A518AQ99"/>
<evidence type="ECO:0000259" key="3">
    <source>
        <dbReference type="Pfam" id="PF00534"/>
    </source>
</evidence>
<feature type="domain" description="Glycosyl transferase family 1" evidence="3">
    <location>
        <begin position="184"/>
        <end position="315"/>
    </location>
</feature>
<evidence type="ECO:0000256" key="1">
    <source>
        <dbReference type="ARBA" id="ARBA00022679"/>
    </source>
</evidence>
<dbReference type="CDD" id="cd03801">
    <property type="entry name" value="GT4_PimA-like"/>
    <property type="match status" value="1"/>
</dbReference>
<dbReference type="EMBL" id="CP036278">
    <property type="protein sequence ID" value="QDU56894.1"/>
    <property type="molecule type" value="Genomic_DNA"/>
</dbReference>
<dbReference type="KEGG" id="amuc:Pan181_31060"/>
<dbReference type="Gene3D" id="3.40.50.2000">
    <property type="entry name" value="Glycogen Phosphorylase B"/>
    <property type="match status" value="2"/>
</dbReference>
<dbReference type="GO" id="GO:0102710">
    <property type="term" value="F:D-inositol-3-phosphate glycosyltransferase activity"/>
    <property type="evidence" value="ECO:0007669"/>
    <property type="project" value="UniProtKB-EC"/>
</dbReference>
<dbReference type="RefSeq" id="WP_145247698.1">
    <property type="nucleotide sequence ID" value="NZ_CP036278.1"/>
</dbReference>
<dbReference type="GO" id="GO:0009103">
    <property type="term" value="P:lipopolysaccharide biosynthetic process"/>
    <property type="evidence" value="ECO:0007669"/>
    <property type="project" value="TreeGrafter"/>
</dbReference>
<dbReference type="PANTHER" id="PTHR46401">
    <property type="entry name" value="GLYCOSYLTRANSFERASE WBBK-RELATED"/>
    <property type="match status" value="1"/>
</dbReference>
<keyword evidence="1 4" id="KW-0808">Transferase</keyword>
<evidence type="ECO:0000313" key="5">
    <source>
        <dbReference type="Proteomes" id="UP000315750"/>
    </source>
</evidence>
<keyword evidence="4" id="KW-0328">Glycosyltransferase</keyword>